<proteinExistence type="predicted"/>
<organism evidence="1 2">
    <name type="scientific">Nelumbo nucifera</name>
    <name type="common">Sacred lotus</name>
    <dbReference type="NCBI Taxonomy" id="4432"/>
    <lineage>
        <taxon>Eukaryota</taxon>
        <taxon>Viridiplantae</taxon>
        <taxon>Streptophyta</taxon>
        <taxon>Embryophyta</taxon>
        <taxon>Tracheophyta</taxon>
        <taxon>Spermatophyta</taxon>
        <taxon>Magnoliopsida</taxon>
        <taxon>Proteales</taxon>
        <taxon>Nelumbonaceae</taxon>
        <taxon>Nelumbo</taxon>
    </lineage>
</organism>
<dbReference type="EMBL" id="DUZY01000002">
    <property type="protein sequence ID" value="DAD29053.1"/>
    <property type="molecule type" value="Genomic_DNA"/>
</dbReference>
<accession>A0A822YAC8</accession>
<dbReference type="AlphaFoldDB" id="A0A822YAC8"/>
<dbReference type="Proteomes" id="UP000607653">
    <property type="component" value="Unassembled WGS sequence"/>
</dbReference>
<evidence type="ECO:0000313" key="1">
    <source>
        <dbReference type="EMBL" id="DAD29053.1"/>
    </source>
</evidence>
<keyword evidence="2" id="KW-1185">Reference proteome</keyword>
<name>A0A822YAC8_NELNU</name>
<protein>
    <submittedName>
        <fullName evidence="1">Uncharacterized protein</fullName>
    </submittedName>
</protein>
<sequence>MIHAANTKVTHHRSANVMDGSLTPPPQSFIEISLFGCWLTLNPSPVL</sequence>
<comment type="caution">
    <text evidence="1">The sequence shown here is derived from an EMBL/GenBank/DDBJ whole genome shotgun (WGS) entry which is preliminary data.</text>
</comment>
<reference evidence="1 2" key="1">
    <citation type="journal article" date="2020" name="Mol. Biol. Evol.">
        <title>Distinct Expression and Methylation Patterns for Genes with Different Fates following a Single Whole-Genome Duplication in Flowering Plants.</title>
        <authorList>
            <person name="Shi T."/>
            <person name="Rahmani R.S."/>
            <person name="Gugger P.F."/>
            <person name="Wang M."/>
            <person name="Li H."/>
            <person name="Zhang Y."/>
            <person name="Li Z."/>
            <person name="Wang Q."/>
            <person name="Van de Peer Y."/>
            <person name="Marchal K."/>
            <person name="Chen J."/>
        </authorList>
    </citation>
    <scope>NUCLEOTIDE SEQUENCE [LARGE SCALE GENOMIC DNA]</scope>
    <source>
        <tissue evidence="1">Leaf</tissue>
    </source>
</reference>
<evidence type="ECO:0000313" key="2">
    <source>
        <dbReference type="Proteomes" id="UP000607653"/>
    </source>
</evidence>
<gene>
    <name evidence="1" type="ORF">HUJ06_030521</name>
</gene>